<comment type="caution">
    <text evidence="2">The sequence shown here is derived from an EMBL/GenBank/DDBJ whole genome shotgun (WGS) entry which is preliminary data.</text>
</comment>
<evidence type="ECO:0000313" key="2">
    <source>
        <dbReference type="EMBL" id="GEU58523.1"/>
    </source>
</evidence>
<feature type="compositionally biased region" description="Polar residues" evidence="1">
    <location>
        <begin position="22"/>
        <end position="35"/>
    </location>
</feature>
<dbReference type="AlphaFoldDB" id="A0A6L2L9M4"/>
<protein>
    <submittedName>
        <fullName evidence="2">Uncharacterized protein</fullName>
    </submittedName>
</protein>
<evidence type="ECO:0000256" key="1">
    <source>
        <dbReference type="SAM" id="MobiDB-lite"/>
    </source>
</evidence>
<proteinExistence type="predicted"/>
<reference evidence="2" key="1">
    <citation type="journal article" date="2019" name="Sci. Rep.">
        <title>Draft genome of Tanacetum cinerariifolium, the natural source of mosquito coil.</title>
        <authorList>
            <person name="Yamashiro T."/>
            <person name="Shiraishi A."/>
            <person name="Satake H."/>
            <person name="Nakayama K."/>
        </authorList>
    </citation>
    <scope>NUCLEOTIDE SEQUENCE</scope>
</reference>
<feature type="region of interest" description="Disordered" evidence="1">
    <location>
        <begin position="13"/>
        <end position="35"/>
    </location>
</feature>
<dbReference type="EMBL" id="BKCJ010004018">
    <property type="protein sequence ID" value="GEU58523.1"/>
    <property type="molecule type" value="Genomic_DNA"/>
</dbReference>
<sequence length="233" mass="25854">MTLALMAKAFTLNNTTPTNNNQRSSLNPSNMHTTQPGMNMDQDRQMLMVEDNVRNQFRPNVVQNVRNQVVQNAIQNLSIQIVENINRLSVVSEITNQYGNGNVIAAQAEGIAIGNNDAYEETERVKANCILENNLQQASISGTQSDKAPVYDSDGSAEYIELLEPIHESHQVPQNDSNVISEVSSVEQGGGIVEQRSTNVKETRVYHESLFHNLAAEVEKVNSVNRKMKETNA</sequence>
<name>A0A6L2L9M4_TANCI</name>
<gene>
    <name evidence="2" type="ORF">Tci_030501</name>
</gene>
<accession>A0A6L2L9M4</accession>
<organism evidence="2">
    <name type="scientific">Tanacetum cinerariifolium</name>
    <name type="common">Dalmatian daisy</name>
    <name type="synonym">Chrysanthemum cinerariifolium</name>
    <dbReference type="NCBI Taxonomy" id="118510"/>
    <lineage>
        <taxon>Eukaryota</taxon>
        <taxon>Viridiplantae</taxon>
        <taxon>Streptophyta</taxon>
        <taxon>Embryophyta</taxon>
        <taxon>Tracheophyta</taxon>
        <taxon>Spermatophyta</taxon>
        <taxon>Magnoliopsida</taxon>
        <taxon>eudicotyledons</taxon>
        <taxon>Gunneridae</taxon>
        <taxon>Pentapetalae</taxon>
        <taxon>asterids</taxon>
        <taxon>campanulids</taxon>
        <taxon>Asterales</taxon>
        <taxon>Asteraceae</taxon>
        <taxon>Asteroideae</taxon>
        <taxon>Anthemideae</taxon>
        <taxon>Anthemidinae</taxon>
        <taxon>Tanacetum</taxon>
    </lineage>
</organism>